<dbReference type="Pfam" id="PF13649">
    <property type="entry name" value="Methyltransf_25"/>
    <property type="match status" value="1"/>
</dbReference>
<dbReference type="SUPFAM" id="SSF53335">
    <property type="entry name" value="S-adenosyl-L-methionine-dependent methyltransferases"/>
    <property type="match status" value="1"/>
</dbReference>
<proteinExistence type="predicted"/>
<evidence type="ECO:0000313" key="2">
    <source>
        <dbReference type="EMBL" id="MFA0567989.1"/>
    </source>
</evidence>
<dbReference type="GO" id="GO:0032259">
    <property type="term" value="P:methylation"/>
    <property type="evidence" value="ECO:0007669"/>
    <property type="project" value="UniProtKB-KW"/>
</dbReference>
<dbReference type="CDD" id="cd02440">
    <property type="entry name" value="AdoMet_MTases"/>
    <property type="match status" value="1"/>
</dbReference>
<gene>
    <name evidence="2" type="ORF">AB4566_06845</name>
</gene>
<dbReference type="Proteomes" id="UP001570417">
    <property type="component" value="Unassembled WGS sequence"/>
</dbReference>
<keyword evidence="2" id="KW-0808">Transferase</keyword>
<feature type="domain" description="Methyltransferase" evidence="1">
    <location>
        <begin position="58"/>
        <end position="144"/>
    </location>
</feature>
<sequence>MDWRDRLKVYLYHRKRVKIWKDATQESHARTLGWSSHYAQIARFSAIAYATEFENRAVVDLGCGYGQLFDYLSNLYSLQRYIGVDQQAHFLKQAKAQHRDPRCEFIAGDLSSVNVSSCDIVIASGSLNYKSRDENYLTKVITHMYEMASECVIFNLLDSNTYPEQSLLTGYNKQGVYRFCRTLCNNVVIIDGYSQDDFTVVMKKY</sequence>
<dbReference type="Gene3D" id="3.40.50.150">
    <property type="entry name" value="Vaccinia Virus protein VP39"/>
    <property type="match status" value="1"/>
</dbReference>
<dbReference type="InterPro" id="IPR029063">
    <property type="entry name" value="SAM-dependent_MTases_sf"/>
</dbReference>
<dbReference type="EMBL" id="JBFRUW010000018">
    <property type="protein sequence ID" value="MFA0567989.1"/>
    <property type="molecule type" value="Genomic_DNA"/>
</dbReference>
<dbReference type="RefSeq" id="WP_273293947.1">
    <property type="nucleotide sequence ID" value="NZ_JBFRUW010000018.1"/>
</dbReference>
<evidence type="ECO:0000313" key="3">
    <source>
        <dbReference type="Proteomes" id="UP001570417"/>
    </source>
</evidence>
<reference evidence="2 3" key="1">
    <citation type="journal article" date="2024" name="ISME J.">
        <title>Tailless and filamentous prophages are predominant in marine Vibrio.</title>
        <authorList>
            <person name="Steensen K."/>
            <person name="Seneca J."/>
            <person name="Bartlau N."/>
            <person name="Yu X.A."/>
            <person name="Hussain F.A."/>
            <person name="Polz M.F."/>
        </authorList>
    </citation>
    <scope>NUCLEOTIDE SEQUENCE [LARGE SCALE GENOMIC DNA]</scope>
    <source>
        <strain evidence="2 3">10N.222.51.A1</strain>
    </source>
</reference>
<dbReference type="GO" id="GO:0008168">
    <property type="term" value="F:methyltransferase activity"/>
    <property type="evidence" value="ECO:0007669"/>
    <property type="project" value="UniProtKB-KW"/>
</dbReference>
<name>A0ABV4N9A3_9VIBR</name>
<organism evidence="2 3">
    <name type="scientific">Vibrio gallaecicus</name>
    <dbReference type="NCBI Taxonomy" id="552386"/>
    <lineage>
        <taxon>Bacteria</taxon>
        <taxon>Pseudomonadati</taxon>
        <taxon>Pseudomonadota</taxon>
        <taxon>Gammaproteobacteria</taxon>
        <taxon>Vibrionales</taxon>
        <taxon>Vibrionaceae</taxon>
        <taxon>Vibrio</taxon>
    </lineage>
</organism>
<evidence type="ECO:0000259" key="1">
    <source>
        <dbReference type="Pfam" id="PF13649"/>
    </source>
</evidence>
<keyword evidence="3" id="KW-1185">Reference proteome</keyword>
<protein>
    <submittedName>
        <fullName evidence="2">Class I SAM-dependent methyltransferase</fullName>
    </submittedName>
</protein>
<accession>A0ABV4N9A3</accession>
<dbReference type="InterPro" id="IPR041698">
    <property type="entry name" value="Methyltransf_25"/>
</dbReference>
<comment type="caution">
    <text evidence="2">The sequence shown here is derived from an EMBL/GenBank/DDBJ whole genome shotgun (WGS) entry which is preliminary data.</text>
</comment>
<keyword evidence="2" id="KW-0489">Methyltransferase</keyword>